<accession>A0ABX8A6L8</accession>
<sequence>MTPFPWDRAMQFGFGVLRLSPDAFWRMTPRELAAAMIAVQGPVPVAIDRAGLDALMQQFPDHEGADERDG</sequence>
<dbReference type="InterPro" id="IPR011739">
    <property type="entry name" value="GTA_rcc01693"/>
</dbReference>
<dbReference type="Proteomes" id="UP000682843">
    <property type="component" value="Chromosome"/>
</dbReference>
<proteinExistence type="predicted"/>
<dbReference type="Pfam" id="PF09550">
    <property type="entry name" value="Phage_TAC_6"/>
    <property type="match status" value="1"/>
</dbReference>
<reference evidence="1 2" key="1">
    <citation type="submission" date="2019-02" db="EMBL/GenBank/DDBJ databases">
        <title>Emended description of the genus Rhodopseudomonas and description of Rhodopseudomonas albus sp. nov., a non-phototrophic, heavy-metal-tolerant bacterium isolated from garden soil.</title>
        <authorList>
            <person name="Bao Z."/>
            <person name="Cao W.W."/>
            <person name="Sato Y."/>
            <person name="Nishizawa T."/>
            <person name="Zhao J."/>
            <person name="Guo Y."/>
            <person name="Ohta H."/>
        </authorList>
    </citation>
    <scope>NUCLEOTIDE SEQUENCE [LARGE SCALE GENOMIC DNA]</scope>
    <source>
        <strain evidence="1 2">SK50-23</strain>
    </source>
</reference>
<dbReference type="EMBL" id="CP036498">
    <property type="protein sequence ID" value="QUS39298.1"/>
    <property type="molecule type" value="Genomic_DNA"/>
</dbReference>
<gene>
    <name evidence="1" type="ORF">RPMA_10955</name>
</gene>
<keyword evidence="2" id="KW-1185">Reference proteome</keyword>
<protein>
    <submittedName>
        <fullName evidence="1">Phage tail assembly chaperone</fullName>
    </submittedName>
</protein>
<name>A0ABX8A6L8_9BRAD</name>
<dbReference type="InterPro" id="IPR019056">
    <property type="entry name" value="Phage_TAC_6"/>
</dbReference>
<evidence type="ECO:0000313" key="1">
    <source>
        <dbReference type="EMBL" id="QUS39298.1"/>
    </source>
</evidence>
<organism evidence="1 2">
    <name type="scientific">Tardiphaga alba</name>
    <dbReference type="NCBI Taxonomy" id="340268"/>
    <lineage>
        <taxon>Bacteria</taxon>
        <taxon>Pseudomonadati</taxon>
        <taxon>Pseudomonadota</taxon>
        <taxon>Alphaproteobacteria</taxon>
        <taxon>Hyphomicrobiales</taxon>
        <taxon>Nitrobacteraceae</taxon>
        <taxon>Tardiphaga</taxon>
    </lineage>
</organism>
<dbReference type="RefSeq" id="WP_211912842.1">
    <property type="nucleotide sequence ID" value="NZ_CP036498.1"/>
</dbReference>
<dbReference type="NCBIfam" id="TIGR02216">
    <property type="entry name" value="phage_TIGR02216"/>
    <property type="match status" value="1"/>
</dbReference>
<evidence type="ECO:0000313" key="2">
    <source>
        <dbReference type="Proteomes" id="UP000682843"/>
    </source>
</evidence>